<dbReference type="Proteomes" id="UP000015104">
    <property type="component" value="Unassembled WGS sequence"/>
</dbReference>
<protein>
    <submittedName>
        <fullName evidence="2">Uncharacterized protein</fullName>
    </submittedName>
</protein>
<dbReference type="AlphaFoldDB" id="T1JQK1"/>
<sequence>MLAFIFGLNRRQLPQQQQPKMRGEKMTKEDWREREKKIERSKLNQSRKISIKAERQEKCKLEKAMIQERLEPFPSHKGNTDKYMVVEKWPDINHI</sequence>
<dbReference type="HOGENOM" id="CLU_2375483_0_0_1"/>
<feature type="compositionally biased region" description="Basic and acidic residues" evidence="1">
    <location>
        <begin position="21"/>
        <end position="36"/>
    </location>
</feature>
<reference evidence="2" key="2">
    <citation type="submission" date="2015-06" db="UniProtKB">
        <authorList>
            <consortium name="EnsemblMetazoa"/>
        </authorList>
    </citation>
    <scope>IDENTIFICATION</scope>
</reference>
<evidence type="ECO:0000256" key="1">
    <source>
        <dbReference type="SAM" id="MobiDB-lite"/>
    </source>
</evidence>
<evidence type="ECO:0000313" key="3">
    <source>
        <dbReference type="Proteomes" id="UP000015104"/>
    </source>
</evidence>
<organism evidence="2 3">
    <name type="scientific">Tetranychus urticae</name>
    <name type="common">Two-spotted spider mite</name>
    <dbReference type="NCBI Taxonomy" id="32264"/>
    <lineage>
        <taxon>Eukaryota</taxon>
        <taxon>Metazoa</taxon>
        <taxon>Ecdysozoa</taxon>
        <taxon>Arthropoda</taxon>
        <taxon>Chelicerata</taxon>
        <taxon>Arachnida</taxon>
        <taxon>Acari</taxon>
        <taxon>Acariformes</taxon>
        <taxon>Trombidiformes</taxon>
        <taxon>Prostigmata</taxon>
        <taxon>Eleutherengona</taxon>
        <taxon>Raphignathae</taxon>
        <taxon>Tetranychoidea</taxon>
        <taxon>Tetranychidae</taxon>
        <taxon>Tetranychus</taxon>
    </lineage>
</organism>
<proteinExistence type="predicted"/>
<dbReference type="EMBL" id="CAEY01000437">
    <property type="status" value="NOT_ANNOTATED_CDS"/>
    <property type="molecule type" value="Genomic_DNA"/>
</dbReference>
<feature type="region of interest" description="Disordered" evidence="1">
    <location>
        <begin position="13"/>
        <end position="36"/>
    </location>
</feature>
<keyword evidence="3" id="KW-1185">Reference proteome</keyword>
<dbReference type="EnsemblMetazoa" id="tetur01g03500.1">
    <property type="protein sequence ID" value="tetur01g03500.1"/>
    <property type="gene ID" value="tetur01g03500"/>
</dbReference>
<name>T1JQK1_TETUR</name>
<reference evidence="3" key="1">
    <citation type="submission" date="2011-08" db="EMBL/GenBank/DDBJ databases">
        <authorList>
            <person name="Rombauts S."/>
        </authorList>
    </citation>
    <scope>NUCLEOTIDE SEQUENCE</scope>
    <source>
        <strain evidence="3">London</strain>
    </source>
</reference>
<evidence type="ECO:0000313" key="2">
    <source>
        <dbReference type="EnsemblMetazoa" id="tetur01g03500.1"/>
    </source>
</evidence>
<accession>T1JQK1</accession>